<name>A0A2N9LWT5_9BACT</name>
<reference evidence="3" key="1">
    <citation type="submission" date="2018-02" db="EMBL/GenBank/DDBJ databases">
        <authorList>
            <person name="Hausmann B."/>
        </authorList>
    </citation>
    <scope>NUCLEOTIDE SEQUENCE [LARGE SCALE GENOMIC DNA]</scope>
    <source>
        <strain evidence="3">Peat soil MAG SbA5</strain>
    </source>
</reference>
<accession>A0A2N9LWT5</accession>
<evidence type="ECO:0000313" key="3">
    <source>
        <dbReference type="Proteomes" id="UP000239735"/>
    </source>
</evidence>
<feature type="region of interest" description="Disordered" evidence="1">
    <location>
        <begin position="24"/>
        <end position="50"/>
    </location>
</feature>
<dbReference type="Proteomes" id="UP000239735">
    <property type="component" value="Unassembled WGS sequence"/>
</dbReference>
<evidence type="ECO:0000313" key="2">
    <source>
        <dbReference type="EMBL" id="SPE27623.1"/>
    </source>
</evidence>
<protein>
    <submittedName>
        <fullName evidence="2">Uncharacterized protein</fullName>
    </submittedName>
</protein>
<evidence type="ECO:0000256" key="1">
    <source>
        <dbReference type="SAM" id="MobiDB-lite"/>
    </source>
</evidence>
<sequence length="90" mass="10650">MRKRRRRGKRDLFLTEQLFSVFEKADNNHDRRPDEAEEEHQLQNTHSNDREYHAPILAYPDVLHSPQYATELKVAVVEALGRRSSFRGFA</sequence>
<gene>
    <name evidence="2" type="ORF">SBA5_60030</name>
</gene>
<organism evidence="2 3">
    <name type="scientific">Candidatus Sulfuritelmatomonas gaucii</name>
    <dbReference type="NCBI Taxonomy" id="2043161"/>
    <lineage>
        <taxon>Bacteria</taxon>
        <taxon>Pseudomonadati</taxon>
        <taxon>Acidobacteriota</taxon>
        <taxon>Terriglobia</taxon>
        <taxon>Terriglobales</taxon>
        <taxon>Acidobacteriaceae</taxon>
        <taxon>Candidatus Sulfuritelmatomonas</taxon>
    </lineage>
</organism>
<feature type="compositionally biased region" description="Basic and acidic residues" evidence="1">
    <location>
        <begin position="24"/>
        <end position="34"/>
    </location>
</feature>
<dbReference type="EMBL" id="OKRB01000119">
    <property type="protein sequence ID" value="SPE27623.1"/>
    <property type="molecule type" value="Genomic_DNA"/>
</dbReference>
<dbReference type="AlphaFoldDB" id="A0A2N9LWT5"/>
<proteinExistence type="predicted"/>